<feature type="compositionally biased region" description="Basic and acidic residues" evidence="10">
    <location>
        <begin position="110"/>
        <end position="137"/>
    </location>
</feature>
<evidence type="ECO:0000256" key="8">
    <source>
        <dbReference type="ARBA" id="ARBA00024919"/>
    </source>
</evidence>
<keyword evidence="6" id="KW-0206">Cytoskeleton</keyword>
<proteinExistence type="inferred from homology"/>
<reference evidence="11" key="1">
    <citation type="journal article" date="2023" name="Science">
        <title>Genome structures resolve the early diversification of teleost fishes.</title>
        <authorList>
            <person name="Parey E."/>
            <person name="Louis A."/>
            <person name="Montfort J."/>
            <person name="Bouchez O."/>
            <person name="Roques C."/>
            <person name="Iampietro C."/>
            <person name="Lluch J."/>
            <person name="Castinel A."/>
            <person name="Donnadieu C."/>
            <person name="Desvignes T."/>
            <person name="Floi Bucao C."/>
            <person name="Jouanno E."/>
            <person name="Wen M."/>
            <person name="Mejri S."/>
            <person name="Dirks R."/>
            <person name="Jansen H."/>
            <person name="Henkel C."/>
            <person name="Chen W.J."/>
            <person name="Zahm M."/>
            <person name="Cabau C."/>
            <person name="Klopp C."/>
            <person name="Thompson A.W."/>
            <person name="Robinson-Rechavi M."/>
            <person name="Braasch I."/>
            <person name="Lecointre G."/>
            <person name="Bobe J."/>
            <person name="Postlethwait J.H."/>
            <person name="Berthelot C."/>
            <person name="Roest Crollius H."/>
            <person name="Guiguen Y."/>
        </authorList>
    </citation>
    <scope>NUCLEOTIDE SEQUENCE</scope>
    <source>
        <strain evidence="11">NC1722</strain>
    </source>
</reference>
<comment type="function">
    <text evidence="8">Centrosomal protein required for establishing a robust mitotic centrosome architecture that can endure the forces that converge on the centrosomes during spindle formation. Required for stabilizing the expanded pericentriolar material around the centriole.</text>
</comment>
<evidence type="ECO:0000256" key="7">
    <source>
        <dbReference type="ARBA" id="ARBA00023273"/>
    </source>
</evidence>
<evidence type="ECO:0000256" key="6">
    <source>
        <dbReference type="ARBA" id="ARBA00023212"/>
    </source>
</evidence>
<feature type="compositionally biased region" description="Polar residues" evidence="10">
    <location>
        <begin position="178"/>
        <end position="198"/>
    </location>
</feature>
<dbReference type="Proteomes" id="UP001221898">
    <property type="component" value="Unassembled WGS sequence"/>
</dbReference>
<evidence type="ECO:0000256" key="1">
    <source>
        <dbReference type="ARBA" id="ARBA00004120"/>
    </source>
</evidence>
<name>A0AAD7WQ56_9TELE</name>
<sequence length="205" mass="22849">MASWWDGGRPGGIEDARAPAKKRGYLGLQHRSRALQLQSQWQEVTERECRAQVRNWQLLQDFQRAQDTLSDLAARTAAMATIRVEYERKLEHHFPHWQQKLEEKKIAAQHKEVRISPPKDKVELPSKEAPGKMEEGNGRAAYSRTAKGALTPPGPSLPTPPENGDRGSRTPTELDVLSCTTYIPMSANHLTPTGSSPRGSPIEAP</sequence>
<comment type="caution">
    <text evidence="11">The sequence shown here is derived from an EMBL/GenBank/DDBJ whole genome shotgun (WGS) entry which is preliminary data.</text>
</comment>
<evidence type="ECO:0000256" key="3">
    <source>
        <dbReference type="ARBA" id="ARBA00010767"/>
    </source>
</evidence>
<dbReference type="InterPro" id="IPR026742">
    <property type="entry name" value="Centrosomal_kizuma"/>
</dbReference>
<comment type="subcellular location">
    <subcellularLocation>
        <location evidence="1">Cytoplasm</location>
        <location evidence="1">Cytoskeleton</location>
        <location evidence="1">Cilium basal body</location>
    </subcellularLocation>
    <subcellularLocation>
        <location evidence="2">Cytoplasm</location>
        <location evidence="2">Cytoskeleton</location>
        <location evidence="2">Microtubule organizing center</location>
        <location evidence="2">Centrosome</location>
    </subcellularLocation>
</comment>
<protein>
    <recommendedName>
        <fullName evidence="4">Centrosomal protein kizuna</fullName>
    </recommendedName>
    <alternativeName>
        <fullName evidence="9">Polo-like kinase 1 substrate 1</fullName>
    </alternativeName>
</protein>
<evidence type="ECO:0000313" key="12">
    <source>
        <dbReference type="Proteomes" id="UP001221898"/>
    </source>
</evidence>
<evidence type="ECO:0000256" key="2">
    <source>
        <dbReference type="ARBA" id="ARBA00004300"/>
    </source>
</evidence>
<dbReference type="PANTHER" id="PTHR16299:SF2">
    <property type="entry name" value="CENTROSOMAL PROTEIN KIZUNA"/>
    <property type="match status" value="1"/>
</dbReference>
<comment type="similarity">
    <text evidence="3">Belongs to the kizuna family.</text>
</comment>
<dbReference type="PANTHER" id="PTHR16299">
    <property type="entry name" value="CENTROSOMAL PROTEIN KIZUNA"/>
    <property type="match status" value="1"/>
</dbReference>
<keyword evidence="12" id="KW-1185">Reference proteome</keyword>
<organism evidence="11 12">
    <name type="scientific">Aldrovandia affinis</name>
    <dbReference type="NCBI Taxonomy" id="143900"/>
    <lineage>
        <taxon>Eukaryota</taxon>
        <taxon>Metazoa</taxon>
        <taxon>Chordata</taxon>
        <taxon>Craniata</taxon>
        <taxon>Vertebrata</taxon>
        <taxon>Euteleostomi</taxon>
        <taxon>Actinopterygii</taxon>
        <taxon>Neopterygii</taxon>
        <taxon>Teleostei</taxon>
        <taxon>Notacanthiformes</taxon>
        <taxon>Halosauridae</taxon>
        <taxon>Aldrovandia</taxon>
    </lineage>
</organism>
<feature type="region of interest" description="Disordered" evidence="10">
    <location>
        <begin position="110"/>
        <end position="205"/>
    </location>
</feature>
<feature type="compositionally biased region" description="Pro residues" evidence="10">
    <location>
        <begin position="152"/>
        <end position="161"/>
    </location>
</feature>
<evidence type="ECO:0000256" key="5">
    <source>
        <dbReference type="ARBA" id="ARBA00022490"/>
    </source>
</evidence>
<dbReference type="AlphaFoldDB" id="A0AAD7WQ56"/>
<dbReference type="GO" id="GO:0005813">
    <property type="term" value="C:centrosome"/>
    <property type="evidence" value="ECO:0007669"/>
    <property type="project" value="UniProtKB-SubCell"/>
</dbReference>
<evidence type="ECO:0000256" key="10">
    <source>
        <dbReference type="SAM" id="MobiDB-lite"/>
    </source>
</evidence>
<accession>A0AAD7WQ56</accession>
<keyword evidence="5" id="KW-0963">Cytoplasm</keyword>
<keyword evidence="7" id="KW-0966">Cell projection</keyword>
<evidence type="ECO:0000256" key="9">
    <source>
        <dbReference type="ARBA" id="ARBA00031153"/>
    </source>
</evidence>
<gene>
    <name evidence="11" type="ORF">AAFF_G00321830</name>
</gene>
<dbReference type="EMBL" id="JAINUG010000049">
    <property type="protein sequence ID" value="KAJ8405192.1"/>
    <property type="molecule type" value="Genomic_DNA"/>
</dbReference>
<evidence type="ECO:0000256" key="4">
    <source>
        <dbReference type="ARBA" id="ARBA00013872"/>
    </source>
</evidence>
<evidence type="ECO:0000313" key="11">
    <source>
        <dbReference type="EMBL" id="KAJ8405192.1"/>
    </source>
</evidence>
<dbReference type="GO" id="GO:0007051">
    <property type="term" value="P:spindle organization"/>
    <property type="evidence" value="ECO:0007669"/>
    <property type="project" value="InterPro"/>
</dbReference>